<feature type="compositionally biased region" description="Basic residues" evidence="1">
    <location>
        <begin position="160"/>
        <end position="171"/>
    </location>
</feature>
<feature type="compositionally biased region" description="Low complexity" evidence="1">
    <location>
        <begin position="122"/>
        <end position="135"/>
    </location>
</feature>
<name>A0A5M6ZJI3_9PROT</name>
<feature type="compositionally biased region" description="Basic and acidic residues" evidence="1">
    <location>
        <begin position="48"/>
        <end position="63"/>
    </location>
</feature>
<evidence type="ECO:0000256" key="1">
    <source>
        <dbReference type="SAM" id="MobiDB-lite"/>
    </source>
</evidence>
<feature type="compositionally biased region" description="Basic and acidic residues" evidence="1">
    <location>
        <begin position="144"/>
        <end position="156"/>
    </location>
</feature>
<accession>A0A5M6ZJI3</accession>
<keyword evidence="3" id="KW-1185">Reference proteome</keyword>
<sequence length="171" mass="19065">MAVSRKDEARLFSKDELELVERSHHPALADIDDKTLAETRKLVRERRQRALDISKRQRREMRGKAKAQGAKPAADNLGSKEKAAALSNALKRLNAEHARRSEASAREATRSGMKKALEMKRAASAAKRPASRTASEGMKKKTSAKREQITDPREVGRVSQKIKKAQAKRDG</sequence>
<feature type="region of interest" description="Disordered" evidence="1">
    <location>
        <begin position="47"/>
        <end position="171"/>
    </location>
</feature>
<reference evidence="2 3" key="1">
    <citation type="submission" date="2019-09" db="EMBL/GenBank/DDBJ databases">
        <authorList>
            <person name="Kevbrin V."/>
            <person name="Grouzdev D.S."/>
        </authorList>
    </citation>
    <scope>NUCLEOTIDE SEQUENCE [LARGE SCALE GENOMIC DNA]</scope>
    <source>
        <strain evidence="2 3">G-192</strain>
    </source>
</reference>
<evidence type="ECO:0000313" key="2">
    <source>
        <dbReference type="EMBL" id="KAA5803904.1"/>
    </source>
</evidence>
<dbReference type="AlphaFoldDB" id="A0A5M6ZJI3"/>
<evidence type="ECO:0000313" key="3">
    <source>
        <dbReference type="Proteomes" id="UP000325122"/>
    </source>
</evidence>
<protein>
    <submittedName>
        <fullName evidence="2">Uncharacterized protein</fullName>
    </submittedName>
</protein>
<proteinExistence type="predicted"/>
<comment type="caution">
    <text evidence="2">The sequence shown here is derived from an EMBL/GenBank/DDBJ whole genome shotgun (WGS) entry which is preliminary data.</text>
</comment>
<dbReference type="Proteomes" id="UP000325122">
    <property type="component" value="Unassembled WGS sequence"/>
</dbReference>
<feature type="compositionally biased region" description="Basic and acidic residues" evidence="1">
    <location>
        <begin position="93"/>
        <end position="121"/>
    </location>
</feature>
<gene>
    <name evidence="2" type="ORF">F1654_08905</name>
</gene>
<dbReference type="RefSeq" id="WP_150023171.1">
    <property type="nucleotide sequence ID" value="NZ_VWOJ01000002.1"/>
</dbReference>
<organism evidence="2 3">
    <name type="scientific">Alkalicaulis satelles</name>
    <dbReference type="NCBI Taxonomy" id="2609175"/>
    <lineage>
        <taxon>Bacteria</taxon>
        <taxon>Pseudomonadati</taxon>
        <taxon>Pseudomonadota</taxon>
        <taxon>Alphaproteobacteria</taxon>
        <taxon>Maricaulales</taxon>
        <taxon>Maricaulaceae</taxon>
        <taxon>Alkalicaulis</taxon>
    </lineage>
</organism>
<dbReference type="EMBL" id="VWOJ01000002">
    <property type="protein sequence ID" value="KAA5803904.1"/>
    <property type="molecule type" value="Genomic_DNA"/>
</dbReference>